<name>A0A0E4CSR4_9STRE</name>
<sequence length="184" mass="21968">MEKIAYKLFTFGDFDEEEVWLNAMVEQGWALKSVHWMKYRFEPCQKGEYIYRLDYMGNKDEEQIAEYRQILEDAGAQYVTQINNWYYFRQKSELGDFELYSDIESKITYLKKIKNTIMLVALANLSSFLLLILPRLFVGKDDFIQIIYWTTAILQILVFLSFGFGLFKLFSREKALKDQAELFQ</sequence>
<organism evidence="2 3">
    <name type="scientific">Streptococcus varani</name>
    <dbReference type="NCBI Taxonomy" id="1608583"/>
    <lineage>
        <taxon>Bacteria</taxon>
        <taxon>Bacillati</taxon>
        <taxon>Bacillota</taxon>
        <taxon>Bacilli</taxon>
        <taxon>Lactobacillales</taxon>
        <taxon>Streptococcaceae</taxon>
        <taxon>Streptococcus</taxon>
    </lineage>
</organism>
<dbReference type="RefSeq" id="WP_093650545.1">
    <property type="nucleotide sequence ID" value="NZ_CTEN01000003.1"/>
</dbReference>
<proteinExistence type="predicted"/>
<dbReference type="OrthoDB" id="8757095at2"/>
<dbReference type="AlphaFoldDB" id="A0A0E4CSR4"/>
<reference evidence="3" key="1">
    <citation type="submission" date="2015-03" db="EMBL/GenBank/DDBJ databases">
        <authorList>
            <person name="Urmite Genomes"/>
        </authorList>
    </citation>
    <scope>NUCLEOTIDE SEQUENCE [LARGE SCALE GENOMIC DNA]</scope>
    <source>
        <strain evidence="3">FF10</strain>
    </source>
</reference>
<dbReference type="InterPro" id="IPR021359">
    <property type="entry name" value="DUF2812"/>
</dbReference>
<feature type="transmembrane region" description="Helical" evidence="1">
    <location>
        <begin position="146"/>
        <end position="167"/>
    </location>
</feature>
<evidence type="ECO:0000256" key="1">
    <source>
        <dbReference type="SAM" id="Phobius"/>
    </source>
</evidence>
<keyword evidence="1" id="KW-1133">Transmembrane helix</keyword>
<keyword evidence="3" id="KW-1185">Reference proteome</keyword>
<keyword evidence="1" id="KW-0472">Membrane</keyword>
<gene>
    <name evidence="2" type="ORF">BN1356_01278</name>
</gene>
<feature type="transmembrane region" description="Helical" evidence="1">
    <location>
        <begin position="116"/>
        <end position="134"/>
    </location>
</feature>
<dbReference type="Pfam" id="PF11193">
    <property type="entry name" value="DUF2812"/>
    <property type="match status" value="1"/>
</dbReference>
<evidence type="ECO:0000313" key="3">
    <source>
        <dbReference type="Proteomes" id="UP000198604"/>
    </source>
</evidence>
<keyword evidence="1" id="KW-0812">Transmembrane</keyword>
<dbReference type="STRING" id="1608583.BN1356_01278"/>
<evidence type="ECO:0000313" key="2">
    <source>
        <dbReference type="EMBL" id="CQR24932.1"/>
    </source>
</evidence>
<dbReference type="EMBL" id="CTEN01000003">
    <property type="protein sequence ID" value="CQR24932.1"/>
    <property type="molecule type" value="Genomic_DNA"/>
</dbReference>
<accession>A0A0E4CSR4</accession>
<protein>
    <submittedName>
        <fullName evidence="2">Membrane protein</fullName>
    </submittedName>
</protein>
<dbReference type="Proteomes" id="UP000198604">
    <property type="component" value="Unassembled WGS sequence"/>
</dbReference>